<dbReference type="PRINTS" id="PR00111">
    <property type="entry name" value="ABHYDROLASE"/>
</dbReference>
<comment type="caution">
    <text evidence="2">The sequence shown here is derived from an EMBL/GenBank/DDBJ whole genome shotgun (WGS) entry which is preliminary data.</text>
</comment>
<dbReference type="Gene3D" id="3.40.50.1820">
    <property type="entry name" value="alpha/beta hydrolase"/>
    <property type="match status" value="1"/>
</dbReference>
<dbReference type="PANTHER" id="PTHR43798">
    <property type="entry name" value="MONOACYLGLYCEROL LIPASE"/>
    <property type="match status" value="1"/>
</dbReference>
<protein>
    <submittedName>
        <fullName evidence="2">Alpha/beta hydrolase</fullName>
    </submittedName>
</protein>
<organism evidence="2 3">
    <name type="scientific">Polluticaenibacter yanchengensis</name>
    <dbReference type="NCBI Taxonomy" id="3014562"/>
    <lineage>
        <taxon>Bacteria</taxon>
        <taxon>Pseudomonadati</taxon>
        <taxon>Bacteroidota</taxon>
        <taxon>Chitinophagia</taxon>
        <taxon>Chitinophagales</taxon>
        <taxon>Chitinophagaceae</taxon>
        <taxon>Polluticaenibacter</taxon>
    </lineage>
</organism>
<dbReference type="InterPro" id="IPR050266">
    <property type="entry name" value="AB_hydrolase_sf"/>
</dbReference>
<dbReference type="GO" id="GO:0016787">
    <property type="term" value="F:hydrolase activity"/>
    <property type="evidence" value="ECO:0007669"/>
    <property type="project" value="UniProtKB-KW"/>
</dbReference>
<keyword evidence="2" id="KW-0378">Hydrolase</keyword>
<feature type="domain" description="AB hydrolase-1" evidence="1">
    <location>
        <begin position="21"/>
        <end position="255"/>
    </location>
</feature>
<dbReference type="EMBL" id="JAQGEF010000026">
    <property type="protein sequence ID" value="MDA3616260.1"/>
    <property type="molecule type" value="Genomic_DNA"/>
</dbReference>
<keyword evidence="3" id="KW-1185">Reference proteome</keyword>
<dbReference type="InterPro" id="IPR029058">
    <property type="entry name" value="AB_hydrolase_fold"/>
</dbReference>
<dbReference type="Proteomes" id="UP001210231">
    <property type="component" value="Unassembled WGS sequence"/>
</dbReference>
<evidence type="ECO:0000313" key="3">
    <source>
        <dbReference type="Proteomes" id="UP001210231"/>
    </source>
</evidence>
<name>A0ABT4UND5_9BACT</name>
<proteinExistence type="predicted"/>
<sequence length="270" mass="30230">MEQFVIYKDTTISYKTYGAGKPVMLIHGFSEKSFVWEQLITELKDNYLVIVPDMPGYNKDCKVGEQDIFVAGSIHEVAKAMIAVIRSSGLNDVTVLGHSMGGYIALEMLYINAGLIKGLGLLHSTANVDNEEKKEARLKTIDFLERNESRTFIKSTIANLFGSEINKKAPGIVNEFYEAVGYINENILVANINAMLNRRMQFETIEKSGVPILFIIGEEDKAIPVADVFTQTTLGVKSFVYLLQKCGHMGMIENPGQFNKAVKEYLKYFD</sequence>
<dbReference type="SUPFAM" id="SSF53474">
    <property type="entry name" value="alpha/beta-Hydrolases"/>
    <property type="match status" value="1"/>
</dbReference>
<dbReference type="RefSeq" id="WP_407032590.1">
    <property type="nucleotide sequence ID" value="NZ_JAQGEF010000026.1"/>
</dbReference>
<dbReference type="Pfam" id="PF00561">
    <property type="entry name" value="Abhydrolase_1"/>
    <property type="match status" value="1"/>
</dbReference>
<reference evidence="2 3" key="1">
    <citation type="submission" date="2022-12" db="EMBL/GenBank/DDBJ databases">
        <title>Chitinophagaceae gen. sp. nov., a new member of the family Chitinophagaceae, isolated from soil in a chemical factory.</title>
        <authorList>
            <person name="Ke Z."/>
        </authorList>
    </citation>
    <scope>NUCLEOTIDE SEQUENCE [LARGE SCALE GENOMIC DNA]</scope>
    <source>
        <strain evidence="2 3">LY-5</strain>
    </source>
</reference>
<gene>
    <name evidence="2" type="ORF">O3P16_15695</name>
</gene>
<dbReference type="InterPro" id="IPR000073">
    <property type="entry name" value="AB_hydrolase_1"/>
</dbReference>
<evidence type="ECO:0000313" key="2">
    <source>
        <dbReference type="EMBL" id="MDA3616260.1"/>
    </source>
</evidence>
<accession>A0ABT4UND5</accession>
<evidence type="ECO:0000259" key="1">
    <source>
        <dbReference type="Pfam" id="PF00561"/>
    </source>
</evidence>